<dbReference type="GO" id="GO:0005634">
    <property type="term" value="C:nucleus"/>
    <property type="evidence" value="ECO:0007669"/>
    <property type="project" value="UniProtKB-SubCell"/>
</dbReference>
<dbReference type="PROSITE" id="PS51194">
    <property type="entry name" value="HELICASE_CTER"/>
    <property type="match status" value="1"/>
</dbReference>
<evidence type="ECO:0000256" key="2">
    <source>
        <dbReference type="ARBA" id="ARBA00022741"/>
    </source>
</evidence>
<sequence>MCGELQPKQRQTIISSVNDPRSKVRVLLASTKACSEGINLVGASRVVLLDVVWNPSVERQAISRAYRIGQKKIVYTYHLIAQEMDNRKYNAQTAKDRLSEIVFSSDDKDSCKENVPKIVSEDEILQKMIQHNDKLGGLIKQIVYQPKDSNLIDTYDLVAE</sequence>
<evidence type="ECO:0000313" key="9">
    <source>
        <dbReference type="Proteomes" id="UP000077755"/>
    </source>
</evidence>
<dbReference type="Pfam" id="PF00271">
    <property type="entry name" value="Helicase_C"/>
    <property type="match status" value="1"/>
</dbReference>
<feature type="domain" description="Helicase C-terminal" evidence="7">
    <location>
        <begin position="1"/>
        <end position="109"/>
    </location>
</feature>
<keyword evidence="4" id="KW-0347">Helicase</keyword>
<reference evidence="8" key="2">
    <citation type="submission" date="2022-03" db="EMBL/GenBank/DDBJ databases">
        <title>Draft title - Genomic analysis of global carrot germplasm unveils the trajectory of domestication and the origin of high carotenoid orange carrot.</title>
        <authorList>
            <person name="Iorizzo M."/>
            <person name="Ellison S."/>
            <person name="Senalik D."/>
            <person name="Macko-Podgorni A."/>
            <person name="Grzebelus D."/>
            <person name="Bostan H."/>
            <person name="Rolling W."/>
            <person name="Curaba J."/>
            <person name="Simon P."/>
        </authorList>
    </citation>
    <scope>NUCLEOTIDE SEQUENCE</scope>
    <source>
        <tissue evidence="8">Leaf</tissue>
    </source>
</reference>
<dbReference type="GO" id="GO:0005524">
    <property type="term" value="F:ATP binding"/>
    <property type="evidence" value="ECO:0007669"/>
    <property type="project" value="UniProtKB-KW"/>
</dbReference>
<dbReference type="SUPFAM" id="SSF52540">
    <property type="entry name" value="P-loop containing nucleoside triphosphate hydrolases"/>
    <property type="match status" value="1"/>
</dbReference>
<evidence type="ECO:0000256" key="6">
    <source>
        <dbReference type="ARBA" id="ARBA00023242"/>
    </source>
</evidence>
<dbReference type="CDD" id="cd18793">
    <property type="entry name" value="SF2_C_SNF"/>
    <property type="match status" value="1"/>
</dbReference>
<evidence type="ECO:0000256" key="3">
    <source>
        <dbReference type="ARBA" id="ARBA00022801"/>
    </source>
</evidence>
<proteinExistence type="predicted"/>
<dbReference type="AlphaFoldDB" id="A0AAF0W658"/>
<keyword evidence="2" id="KW-0547">Nucleotide-binding</keyword>
<dbReference type="GO" id="GO:0080188">
    <property type="term" value="P:gene silencing by siRNA-directed DNA methylation"/>
    <property type="evidence" value="ECO:0007669"/>
    <property type="project" value="InterPro"/>
</dbReference>
<dbReference type="GO" id="GO:0004386">
    <property type="term" value="F:helicase activity"/>
    <property type="evidence" value="ECO:0007669"/>
    <property type="project" value="UniProtKB-KW"/>
</dbReference>
<dbReference type="SMART" id="SM00490">
    <property type="entry name" value="HELICc"/>
    <property type="match status" value="1"/>
</dbReference>
<dbReference type="PANTHER" id="PTHR45821:SF5">
    <property type="entry name" value="SNF2 DOMAIN-CONTAINING PROTEIN CLASSY 4"/>
    <property type="match status" value="1"/>
</dbReference>
<organism evidence="8 9">
    <name type="scientific">Daucus carota subsp. sativus</name>
    <name type="common">Carrot</name>
    <dbReference type="NCBI Taxonomy" id="79200"/>
    <lineage>
        <taxon>Eukaryota</taxon>
        <taxon>Viridiplantae</taxon>
        <taxon>Streptophyta</taxon>
        <taxon>Embryophyta</taxon>
        <taxon>Tracheophyta</taxon>
        <taxon>Spermatophyta</taxon>
        <taxon>Magnoliopsida</taxon>
        <taxon>eudicotyledons</taxon>
        <taxon>Gunneridae</taxon>
        <taxon>Pentapetalae</taxon>
        <taxon>asterids</taxon>
        <taxon>campanulids</taxon>
        <taxon>Apiales</taxon>
        <taxon>Apiaceae</taxon>
        <taxon>Apioideae</taxon>
        <taxon>Scandiceae</taxon>
        <taxon>Daucinae</taxon>
        <taxon>Daucus</taxon>
        <taxon>Daucus sect. Daucus</taxon>
    </lineage>
</organism>
<gene>
    <name evidence="8" type="ORF">DCAR_0102883</name>
</gene>
<protein>
    <recommendedName>
        <fullName evidence="7">Helicase C-terminal domain-containing protein</fullName>
    </recommendedName>
</protein>
<dbReference type="InterPro" id="IPR044567">
    <property type="entry name" value="CLSY/DRD1"/>
</dbReference>
<reference evidence="8" key="1">
    <citation type="journal article" date="2016" name="Nat. Genet.">
        <title>A high-quality carrot genome assembly provides new insights into carotenoid accumulation and asterid genome evolution.</title>
        <authorList>
            <person name="Iorizzo M."/>
            <person name="Ellison S."/>
            <person name="Senalik D."/>
            <person name="Zeng P."/>
            <person name="Satapoomin P."/>
            <person name="Huang J."/>
            <person name="Bowman M."/>
            <person name="Iovene M."/>
            <person name="Sanseverino W."/>
            <person name="Cavagnaro P."/>
            <person name="Yildiz M."/>
            <person name="Macko-Podgorni A."/>
            <person name="Moranska E."/>
            <person name="Grzebelus E."/>
            <person name="Grzebelus D."/>
            <person name="Ashrafi H."/>
            <person name="Zheng Z."/>
            <person name="Cheng S."/>
            <person name="Spooner D."/>
            <person name="Van Deynze A."/>
            <person name="Simon P."/>
        </authorList>
    </citation>
    <scope>NUCLEOTIDE SEQUENCE</scope>
    <source>
        <tissue evidence="8">Leaf</tissue>
    </source>
</reference>
<dbReference type="Proteomes" id="UP000077755">
    <property type="component" value="Chromosome 1"/>
</dbReference>
<evidence type="ECO:0000256" key="5">
    <source>
        <dbReference type="ARBA" id="ARBA00022840"/>
    </source>
</evidence>
<dbReference type="InterPro" id="IPR001650">
    <property type="entry name" value="Helicase_C-like"/>
</dbReference>
<name>A0AAF0W658_DAUCS</name>
<evidence type="ECO:0000259" key="7">
    <source>
        <dbReference type="PROSITE" id="PS51194"/>
    </source>
</evidence>
<dbReference type="EMBL" id="CP093343">
    <property type="protein sequence ID" value="WOG83706.1"/>
    <property type="molecule type" value="Genomic_DNA"/>
</dbReference>
<evidence type="ECO:0000313" key="8">
    <source>
        <dbReference type="EMBL" id="WOG83706.1"/>
    </source>
</evidence>
<keyword evidence="6" id="KW-0539">Nucleus</keyword>
<dbReference type="InterPro" id="IPR049730">
    <property type="entry name" value="SNF2/RAD54-like_C"/>
</dbReference>
<dbReference type="Gene3D" id="3.40.50.300">
    <property type="entry name" value="P-loop containing nucleotide triphosphate hydrolases"/>
    <property type="match status" value="1"/>
</dbReference>
<evidence type="ECO:0000256" key="4">
    <source>
        <dbReference type="ARBA" id="ARBA00022806"/>
    </source>
</evidence>
<keyword evidence="9" id="KW-1185">Reference proteome</keyword>
<accession>A0AAF0W658</accession>
<dbReference type="PANTHER" id="PTHR45821">
    <property type="entry name" value="SNF2 DOMAIN-CONTAINING PROTEIN CLASSY 2-RELATED"/>
    <property type="match status" value="1"/>
</dbReference>
<comment type="subcellular location">
    <subcellularLocation>
        <location evidence="1">Nucleus</location>
    </subcellularLocation>
</comment>
<evidence type="ECO:0000256" key="1">
    <source>
        <dbReference type="ARBA" id="ARBA00004123"/>
    </source>
</evidence>
<keyword evidence="5" id="KW-0067">ATP-binding</keyword>
<dbReference type="InterPro" id="IPR027417">
    <property type="entry name" value="P-loop_NTPase"/>
</dbReference>
<dbReference type="GO" id="GO:0016787">
    <property type="term" value="F:hydrolase activity"/>
    <property type="evidence" value="ECO:0007669"/>
    <property type="project" value="UniProtKB-KW"/>
</dbReference>
<keyword evidence="3" id="KW-0378">Hydrolase</keyword>